<gene>
    <name evidence="1" type="ORF">QZM33_19690</name>
</gene>
<sequence>MSRAEDDDALARAVEGVCLKHFAEAFIYASEPRIEQRLRRALGNVLRRDGETRECGVGRHALDER</sequence>
<accession>A0AAW7T4N1</accession>
<organism evidence="1 2">
    <name type="scientific">Burkholderia vietnamiensis</name>
    <dbReference type="NCBI Taxonomy" id="60552"/>
    <lineage>
        <taxon>Bacteria</taxon>
        <taxon>Pseudomonadati</taxon>
        <taxon>Pseudomonadota</taxon>
        <taxon>Betaproteobacteria</taxon>
        <taxon>Burkholderiales</taxon>
        <taxon>Burkholderiaceae</taxon>
        <taxon>Burkholderia</taxon>
        <taxon>Burkholderia cepacia complex</taxon>
    </lineage>
</organism>
<protein>
    <submittedName>
        <fullName evidence="1">Uncharacterized protein</fullName>
    </submittedName>
</protein>
<dbReference type="AlphaFoldDB" id="A0AAW7T4N1"/>
<evidence type="ECO:0000313" key="2">
    <source>
        <dbReference type="Proteomes" id="UP001171620"/>
    </source>
</evidence>
<dbReference type="EMBL" id="JAUJRV010000016">
    <property type="protein sequence ID" value="MDN7797162.1"/>
    <property type="molecule type" value="Genomic_DNA"/>
</dbReference>
<evidence type="ECO:0000313" key="1">
    <source>
        <dbReference type="EMBL" id="MDN7797162.1"/>
    </source>
</evidence>
<dbReference type="Proteomes" id="UP001171620">
    <property type="component" value="Unassembled WGS sequence"/>
</dbReference>
<name>A0AAW7T4N1_BURVI</name>
<proteinExistence type="predicted"/>
<comment type="caution">
    <text evidence="1">The sequence shown here is derived from an EMBL/GenBank/DDBJ whole genome shotgun (WGS) entry which is preliminary data.</text>
</comment>
<reference evidence="1" key="1">
    <citation type="submission" date="2023-07" db="EMBL/GenBank/DDBJ databases">
        <title>A collection of bacterial strains from the Burkholderia cepacia Research Laboratory and Repository.</title>
        <authorList>
            <person name="Lipuma J."/>
            <person name="Spilker T."/>
            <person name="Caverly L."/>
        </authorList>
    </citation>
    <scope>NUCLEOTIDE SEQUENCE</scope>
    <source>
        <strain evidence="1">AU44268</strain>
    </source>
</reference>